<dbReference type="PANTHER" id="PTHR42924:SF3">
    <property type="entry name" value="POLYMERASE_HISTIDINOL PHOSPHATASE N-TERMINAL DOMAIN-CONTAINING PROTEIN"/>
    <property type="match status" value="1"/>
</dbReference>
<dbReference type="InterPro" id="IPR003141">
    <property type="entry name" value="Pol/His_phosphatase_N"/>
</dbReference>
<dbReference type="GO" id="GO:0035312">
    <property type="term" value="F:5'-3' DNA exonuclease activity"/>
    <property type="evidence" value="ECO:0007669"/>
    <property type="project" value="TreeGrafter"/>
</dbReference>
<keyword evidence="3" id="KW-1185">Reference proteome</keyword>
<dbReference type="InterPro" id="IPR004013">
    <property type="entry name" value="PHP_dom"/>
</dbReference>
<dbReference type="Proteomes" id="UP000000663">
    <property type="component" value="Chromosome"/>
</dbReference>
<dbReference type="SUPFAM" id="SSF89550">
    <property type="entry name" value="PHP domain-like"/>
    <property type="match status" value="1"/>
</dbReference>
<evidence type="ECO:0000313" key="2">
    <source>
        <dbReference type="EMBL" id="CAJ36668.1"/>
    </source>
</evidence>
<dbReference type="Gene3D" id="3.20.20.140">
    <property type="entry name" value="Metal-dependent hydrolases"/>
    <property type="match status" value="1"/>
</dbReference>
<organism evidence="2 3">
    <name type="scientific">Methanocella arvoryzae (strain DSM 22066 / NBRC 105507 / MRE50)</name>
    <dbReference type="NCBI Taxonomy" id="351160"/>
    <lineage>
        <taxon>Archaea</taxon>
        <taxon>Methanobacteriati</taxon>
        <taxon>Methanobacteriota</taxon>
        <taxon>Stenosarchaea group</taxon>
        <taxon>Methanomicrobia</taxon>
        <taxon>Methanocellales</taxon>
        <taxon>Methanocellaceae</taxon>
        <taxon>Methanocella</taxon>
    </lineage>
</organism>
<dbReference type="PANTHER" id="PTHR42924">
    <property type="entry name" value="EXONUCLEASE"/>
    <property type="match status" value="1"/>
</dbReference>
<protein>
    <submittedName>
        <fullName evidence="2">Predicted phosphoesterase</fullName>
    </submittedName>
</protein>
<evidence type="ECO:0000313" key="3">
    <source>
        <dbReference type="Proteomes" id="UP000000663"/>
    </source>
</evidence>
<dbReference type="KEGG" id="rci:RCIX1394"/>
<dbReference type="AlphaFoldDB" id="Q0W4M5"/>
<gene>
    <name evidence="2" type="ORF">RCIX1394</name>
</gene>
<name>Q0W4M5_METAR</name>
<dbReference type="eggNOG" id="arCOG00302">
    <property type="taxonomic scope" value="Archaea"/>
</dbReference>
<dbReference type="InterPro" id="IPR016195">
    <property type="entry name" value="Pol/histidinol_Pase-like"/>
</dbReference>
<feature type="domain" description="Polymerase/histidinol phosphatase N-terminal" evidence="1">
    <location>
        <begin position="3"/>
        <end position="68"/>
    </location>
</feature>
<dbReference type="Gene3D" id="1.10.150.650">
    <property type="match status" value="1"/>
</dbReference>
<dbReference type="EMBL" id="AM114193">
    <property type="protein sequence ID" value="CAJ36668.1"/>
    <property type="molecule type" value="Genomic_DNA"/>
</dbReference>
<proteinExistence type="predicted"/>
<dbReference type="GO" id="GO:0004534">
    <property type="term" value="F:5'-3' RNA exonuclease activity"/>
    <property type="evidence" value="ECO:0007669"/>
    <property type="project" value="TreeGrafter"/>
</dbReference>
<reference evidence="2 3" key="1">
    <citation type="journal article" date="2006" name="Science">
        <title>Genome of rice cluster I archaea -- the key methane producers in the rice rhizosphere.</title>
        <authorList>
            <person name="Erkel C."/>
            <person name="Kube M."/>
            <person name="Reinhardt R."/>
            <person name="Liesack W."/>
        </authorList>
    </citation>
    <scope>NUCLEOTIDE SEQUENCE [LARGE SCALE GENOMIC DNA]</scope>
    <source>
        <strain evidence="3">DSM 22066 / NBRC 105507 / MRE50</strain>
    </source>
</reference>
<dbReference type="CDD" id="cd07438">
    <property type="entry name" value="PHP_HisPPase_AMP"/>
    <property type="match status" value="1"/>
</dbReference>
<dbReference type="Pfam" id="PF02811">
    <property type="entry name" value="PHP"/>
    <property type="match status" value="1"/>
</dbReference>
<dbReference type="SMART" id="SM00481">
    <property type="entry name" value="POLIIIAc"/>
    <property type="match status" value="1"/>
</dbReference>
<accession>Q0W4M5</accession>
<sequence>MKIDTHIHTTCSDGRKTVPEVFQLASELGIRLLSITDHDTVAGYPAAFGEAEKHGIRLIPGVEFSTRNEDGHVDVHVVGLRIDPDYAPLQTELKLLADARVEARMRLLDRVNAYLAEKYEGIEPVKFESVRKRVSGTIVGKPHIAAEIIETARRSGIEIPEEELYAIFRLPEVETKKAYELTMAECIELIKAAGGLPVLAHPFEYARPDAVLKKFKKLGGTGVELCKYRQKTKMRFIRNIEPYARLTMERQLNMKTIEMARRYGLKLTACSDYHAKNGEPGMEADEYGIDIGWLLE</sequence>
<dbReference type="InterPro" id="IPR052018">
    <property type="entry name" value="PHP_domain"/>
</dbReference>
<evidence type="ECO:0000259" key="1">
    <source>
        <dbReference type="SMART" id="SM00481"/>
    </source>
</evidence>